<dbReference type="InterPro" id="IPR025501">
    <property type="entry name" value="MinD_FleN"/>
</dbReference>
<dbReference type="GO" id="GO:0051782">
    <property type="term" value="P:negative regulation of cell division"/>
    <property type="evidence" value="ECO:0007669"/>
    <property type="project" value="TreeGrafter"/>
</dbReference>
<dbReference type="GO" id="GO:0005524">
    <property type="term" value="F:ATP binding"/>
    <property type="evidence" value="ECO:0007669"/>
    <property type="project" value="UniProtKB-KW"/>
</dbReference>
<evidence type="ECO:0000256" key="2">
    <source>
        <dbReference type="ARBA" id="ARBA00022840"/>
    </source>
</evidence>
<dbReference type="PANTHER" id="PTHR43384:SF4">
    <property type="entry name" value="CELLULOSE BIOSYNTHESIS PROTEIN BCSQ-RELATED"/>
    <property type="match status" value="1"/>
</dbReference>
<dbReference type="GO" id="GO:0016887">
    <property type="term" value="F:ATP hydrolysis activity"/>
    <property type="evidence" value="ECO:0007669"/>
    <property type="project" value="TreeGrafter"/>
</dbReference>
<name>A0A494Z4E9_9BACI</name>
<reference evidence="3 4" key="1">
    <citation type="journal article" date="2015" name="Antonie Van Leeuwenhoek">
        <title>Oceanobacillus bengalensis sp. nov., a bacterium isolated from seawater of the Bay of Bengal.</title>
        <authorList>
            <person name="Yongchang O."/>
            <person name="Xiang W."/>
            <person name="Wang G."/>
        </authorList>
    </citation>
    <scope>NUCLEOTIDE SEQUENCE [LARGE SCALE GENOMIC DNA]</scope>
    <source>
        <strain evidence="3 4">MCCC 1K00260</strain>
    </source>
</reference>
<sequence length="289" mass="32362">MINDQAARLRRQIENNKNPKQAKTLCIISGKGGVGKSNIAVNFSLELINNGKKVLLIDLDVGMGNVDILLGLHAKKTIFDMFHENLLIHDIIEVGPNNLAYIAGGSGLQDFFSMDENKKSFFITQYNELVDMFDFIIFDMGAGIQAESLFFILSADECIVVTTPEPTSITDAYSAIKHVISNQRNMPIYVIMNRSISKKSGKQALNRFSGVIEQFLQIKVRQLGILPDDKAVVQSVIKQVPYLLLNERSDVSKALKELTFNYLSDGEGMDKDRSASSFVKKLKQYLMER</sequence>
<dbReference type="InterPro" id="IPR033756">
    <property type="entry name" value="YlxH/NBP35"/>
</dbReference>
<evidence type="ECO:0000313" key="4">
    <source>
        <dbReference type="Proteomes" id="UP000281813"/>
    </source>
</evidence>
<dbReference type="InterPro" id="IPR050625">
    <property type="entry name" value="ParA/MinD_ATPase"/>
</dbReference>
<dbReference type="AlphaFoldDB" id="A0A494Z4E9"/>
<dbReference type="InterPro" id="IPR033875">
    <property type="entry name" value="FlhG"/>
</dbReference>
<dbReference type="Pfam" id="PF10609">
    <property type="entry name" value="ParA"/>
    <property type="match status" value="1"/>
</dbReference>
<organism evidence="3 4">
    <name type="scientific">Oceanobacillus bengalensis</name>
    <dbReference type="NCBI Taxonomy" id="1435466"/>
    <lineage>
        <taxon>Bacteria</taxon>
        <taxon>Bacillati</taxon>
        <taxon>Bacillota</taxon>
        <taxon>Bacilli</taxon>
        <taxon>Bacillales</taxon>
        <taxon>Bacillaceae</taxon>
        <taxon>Oceanobacillus</taxon>
    </lineage>
</organism>
<gene>
    <name evidence="3" type="ORF">D8M05_04810</name>
</gene>
<dbReference type="Gene3D" id="3.40.50.300">
    <property type="entry name" value="P-loop containing nucleotide triphosphate hydrolases"/>
    <property type="match status" value="1"/>
</dbReference>
<protein>
    <submittedName>
        <fullName evidence="3">MinD/ParA family protein</fullName>
    </submittedName>
</protein>
<comment type="caution">
    <text evidence="3">The sequence shown here is derived from an EMBL/GenBank/DDBJ whole genome shotgun (WGS) entry which is preliminary data.</text>
</comment>
<accession>A0A494Z4E9</accession>
<keyword evidence="1" id="KW-0547">Nucleotide-binding</keyword>
<dbReference type="InterPro" id="IPR027417">
    <property type="entry name" value="P-loop_NTPase"/>
</dbReference>
<dbReference type="SUPFAM" id="SSF52540">
    <property type="entry name" value="P-loop containing nucleoside triphosphate hydrolases"/>
    <property type="match status" value="1"/>
</dbReference>
<proteinExistence type="predicted"/>
<dbReference type="GO" id="GO:0009898">
    <property type="term" value="C:cytoplasmic side of plasma membrane"/>
    <property type="evidence" value="ECO:0007669"/>
    <property type="project" value="TreeGrafter"/>
</dbReference>
<dbReference type="OrthoDB" id="9773088at2"/>
<keyword evidence="2" id="KW-0067">ATP-binding</keyword>
<dbReference type="EMBL" id="RBZO01000005">
    <property type="protein sequence ID" value="RKQ17353.1"/>
    <property type="molecule type" value="Genomic_DNA"/>
</dbReference>
<dbReference type="PANTHER" id="PTHR43384">
    <property type="entry name" value="SEPTUM SITE-DETERMINING PROTEIN MIND HOMOLOG, CHLOROPLASTIC-RELATED"/>
    <property type="match status" value="1"/>
</dbReference>
<dbReference type="RefSeq" id="WP_121129197.1">
    <property type="nucleotide sequence ID" value="NZ_JBHUFK010000024.1"/>
</dbReference>
<keyword evidence="4" id="KW-1185">Reference proteome</keyword>
<dbReference type="CDD" id="cd02038">
    <property type="entry name" value="FlhG-like"/>
    <property type="match status" value="1"/>
</dbReference>
<evidence type="ECO:0000313" key="3">
    <source>
        <dbReference type="EMBL" id="RKQ17353.1"/>
    </source>
</evidence>
<dbReference type="Proteomes" id="UP000281813">
    <property type="component" value="Unassembled WGS sequence"/>
</dbReference>
<evidence type="ECO:0000256" key="1">
    <source>
        <dbReference type="ARBA" id="ARBA00022741"/>
    </source>
</evidence>
<dbReference type="GO" id="GO:0005829">
    <property type="term" value="C:cytosol"/>
    <property type="evidence" value="ECO:0007669"/>
    <property type="project" value="TreeGrafter"/>
</dbReference>
<dbReference type="PIRSF" id="PIRSF003092">
    <property type="entry name" value="MinD"/>
    <property type="match status" value="1"/>
</dbReference>